<dbReference type="EMBL" id="JADKMA010000222">
    <property type="protein sequence ID" value="MBO8195827.1"/>
    <property type="molecule type" value="Genomic_DNA"/>
</dbReference>
<organism evidence="1 2">
    <name type="scientific">Streptomyces oryzae</name>
    <dbReference type="NCBI Taxonomy" id="1434886"/>
    <lineage>
        <taxon>Bacteria</taxon>
        <taxon>Bacillati</taxon>
        <taxon>Actinomycetota</taxon>
        <taxon>Actinomycetes</taxon>
        <taxon>Kitasatosporales</taxon>
        <taxon>Streptomycetaceae</taxon>
        <taxon>Streptomyces</taxon>
    </lineage>
</organism>
<dbReference type="Proteomes" id="UP001519064">
    <property type="component" value="Unassembled WGS sequence"/>
</dbReference>
<gene>
    <name evidence="1" type="ORF">ITI46_29880</name>
</gene>
<evidence type="ECO:0000313" key="2">
    <source>
        <dbReference type="Proteomes" id="UP001519064"/>
    </source>
</evidence>
<reference evidence="1 2" key="1">
    <citation type="submission" date="2020-11" db="EMBL/GenBank/DDBJ databases">
        <title>Streptomyces spirodelae sp. nov., isolated from duckweed.</title>
        <authorList>
            <person name="Saimee Y."/>
            <person name="Duangmal K."/>
        </authorList>
    </citation>
    <scope>NUCLEOTIDE SEQUENCE [LARGE SCALE GENOMIC DNA]</scope>
    <source>
        <strain evidence="1 2">S16-07</strain>
    </source>
</reference>
<accession>A0ABS3XK97</accession>
<sequence length="86" mass="9665">MANLIPQFVRWLLQLLLPAPGRHRSAEIQPCADTPMVRPSPALLARAWVSRGVEVPKFDLVRPYVVAHERERQREAIGGSLEAVVM</sequence>
<evidence type="ECO:0000313" key="1">
    <source>
        <dbReference type="EMBL" id="MBO8195827.1"/>
    </source>
</evidence>
<keyword evidence="2" id="KW-1185">Reference proteome</keyword>
<proteinExistence type="predicted"/>
<evidence type="ECO:0008006" key="3">
    <source>
        <dbReference type="Google" id="ProtNLM"/>
    </source>
</evidence>
<name>A0ABS3XK97_9ACTN</name>
<protein>
    <recommendedName>
        <fullName evidence="3">Secreted protein</fullName>
    </recommendedName>
</protein>
<comment type="caution">
    <text evidence="1">The sequence shown here is derived from an EMBL/GenBank/DDBJ whole genome shotgun (WGS) entry which is preliminary data.</text>
</comment>